<feature type="chain" id="PRO_5012091930" evidence="4">
    <location>
        <begin position="23"/>
        <end position="941"/>
    </location>
</feature>
<dbReference type="Pfam" id="PF07715">
    <property type="entry name" value="Plug"/>
    <property type="match status" value="1"/>
</dbReference>
<gene>
    <name evidence="6" type="ORF">LPB144_11080</name>
</gene>
<evidence type="ECO:0000256" key="3">
    <source>
        <dbReference type="ARBA" id="ARBA00023237"/>
    </source>
</evidence>
<dbReference type="SUPFAM" id="SSF56935">
    <property type="entry name" value="Porins"/>
    <property type="match status" value="1"/>
</dbReference>
<keyword evidence="6" id="KW-0675">Receptor</keyword>
<dbReference type="Gene3D" id="2.40.170.20">
    <property type="entry name" value="TonB-dependent receptor, beta-barrel domain"/>
    <property type="match status" value="1"/>
</dbReference>
<proteinExistence type="predicted"/>
<evidence type="ECO:0000259" key="5">
    <source>
        <dbReference type="Pfam" id="PF07715"/>
    </source>
</evidence>
<dbReference type="AlphaFoldDB" id="A0A1L3J720"/>
<keyword evidence="4" id="KW-0732">Signal</keyword>
<feature type="domain" description="TonB-dependent receptor plug" evidence="5">
    <location>
        <begin position="127"/>
        <end position="219"/>
    </location>
</feature>
<comment type="subcellular location">
    <subcellularLocation>
        <location evidence="1">Cell outer membrane</location>
    </subcellularLocation>
</comment>
<dbReference type="RefSeq" id="WP_072553607.1">
    <property type="nucleotide sequence ID" value="NZ_CP018153.1"/>
</dbReference>
<dbReference type="GO" id="GO:0009279">
    <property type="term" value="C:cell outer membrane"/>
    <property type="evidence" value="ECO:0007669"/>
    <property type="project" value="UniProtKB-SubCell"/>
</dbReference>
<sequence length="941" mass="106844">MKIKVTMAFVLMLIGISMNSQKTSITGRFADAFTEVPLPQVKVSIEGQFLEVYSESSGDFRLDLDDFISEDVILRIEKPGYILKRIPIHIETGQEKDLLVILLEPDLAFEQTHQNTISLSEAELLSEDSEFDNISGVLQSSRDVFQNAAAFDFSQTFFRPRGLSSDYGKILINGIEMNSFYDGKPQWSMWGGLNDVQRNQVFSVGLSSNDYQFGGIGGTTNIIMRASKYQRGGRISIAGSNRSYKGRLMATYASGEEDHNWFYAVSVGRRYADEAYIDGSVYDANSIFIAVEKLISNEHSLNFSAFYTPNFRGKSAPLTQEVFNLKGRTYNPYWGAQDGKIRNSRLREIRMPVFMLNHNWELSKALNLNTNLGFQFGEISNSRIDYGGTSLETVNGQSFYQGGGANPDPVYYQKLPSYFLRFEDNRNYEAAFLAQTDISQNGQIDWEKLYASNLIAKTSGLNSVYILAKDVNKERQISVNSILDWKLNNNMTVNSAVKYTQLQNQNFARVGDLLGGEKFLDIDVFALELGETPGVAVQNDLRNFNRLVEVDDSFKYNYEILAKEAEVFSQLLWTRRSWETYLAANLEWVSYQRNGLYQNGIFAENSWGKSKPAEFLNLGFKIGGIYKFSGKHNLEVNLGYLEKAPGIRNSFINPRQNNLLVTDLQSEKISTADISYRYRSPAINFRVSTYCTVINDATEVSYYFSDGLSGLEQGNTAAFVQEVLADIDKKYYGFELGAFSQVTPTIRVKAALGLGQYIYSNNPDLSLTSANFETKLNYEKAFLKNYHLPGGPQTAGQIGFEYRDPQFWWFGTTLNYFSRSFIDINPLSRTKNFRLDSDGLPLLDFDENAARELLKQEEFQDYFLVNLIGGKSWRIKDKYLGTFVSLNNIFNTLYKSGGFEQARNSNYRNLKLDLDRDLPLFGPKYWFGAGSSFFANLSLRF</sequence>
<organism evidence="6 7">
    <name type="scientific">Christiangramia salexigens</name>
    <dbReference type="NCBI Taxonomy" id="1913577"/>
    <lineage>
        <taxon>Bacteria</taxon>
        <taxon>Pseudomonadati</taxon>
        <taxon>Bacteroidota</taxon>
        <taxon>Flavobacteriia</taxon>
        <taxon>Flavobacteriales</taxon>
        <taxon>Flavobacteriaceae</taxon>
        <taxon>Christiangramia</taxon>
    </lineage>
</organism>
<reference evidence="6 7" key="1">
    <citation type="submission" date="2016-11" db="EMBL/GenBank/DDBJ databases">
        <title>Gramella sp. LPB0144 isolated from marine environment.</title>
        <authorList>
            <person name="Kim E."/>
            <person name="Yi H."/>
        </authorList>
    </citation>
    <scope>NUCLEOTIDE SEQUENCE [LARGE SCALE GENOMIC DNA]</scope>
    <source>
        <strain evidence="6 7">LPB0144</strain>
    </source>
</reference>
<evidence type="ECO:0000256" key="1">
    <source>
        <dbReference type="ARBA" id="ARBA00004442"/>
    </source>
</evidence>
<dbReference type="InterPro" id="IPR036942">
    <property type="entry name" value="Beta-barrel_TonB_sf"/>
</dbReference>
<evidence type="ECO:0000313" key="7">
    <source>
        <dbReference type="Proteomes" id="UP000182510"/>
    </source>
</evidence>
<feature type="signal peptide" evidence="4">
    <location>
        <begin position="1"/>
        <end position="22"/>
    </location>
</feature>
<evidence type="ECO:0000313" key="6">
    <source>
        <dbReference type="EMBL" id="APG60918.1"/>
    </source>
</evidence>
<protein>
    <submittedName>
        <fullName evidence="6">TonB-dependent receptor</fullName>
    </submittedName>
</protein>
<evidence type="ECO:0000256" key="4">
    <source>
        <dbReference type="SAM" id="SignalP"/>
    </source>
</evidence>
<accession>A0A1L3J720</accession>
<keyword evidence="2" id="KW-0472">Membrane</keyword>
<dbReference type="KEGG" id="grl:LPB144_11080"/>
<dbReference type="STRING" id="1913577.LPB144_11080"/>
<dbReference type="EMBL" id="CP018153">
    <property type="protein sequence ID" value="APG60918.1"/>
    <property type="molecule type" value="Genomic_DNA"/>
</dbReference>
<evidence type="ECO:0000256" key="2">
    <source>
        <dbReference type="ARBA" id="ARBA00023136"/>
    </source>
</evidence>
<dbReference type="OrthoDB" id="1453181at2"/>
<name>A0A1L3J720_9FLAO</name>
<keyword evidence="7" id="KW-1185">Reference proteome</keyword>
<keyword evidence="3" id="KW-0998">Cell outer membrane</keyword>
<dbReference type="Proteomes" id="UP000182510">
    <property type="component" value="Chromosome"/>
</dbReference>
<dbReference type="InterPro" id="IPR012910">
    <property type="entry name" value="Plug_dom"/>
</dbReference>